<evidence type="ECO:0008006" key="3">
    <source>
        <dbReference type="Google" id="ProtNLM"/>
    </source>
</evidence>
<dbReference type="EMBL" id="FBWG01000041">
    <property type="protein sequence ID" value="CUX57357.1"/>
    <property type="molecule type" value="Genomic_DNA"/>
</dbReference>
<protein>
    <recommendedName>
        <fullName evidence="3">YaaC-like Protein</fullName>
    </recommendedName>
</protein>
<sequence length="510" mass="56238">MTKLLQDFPNPAPNPRLAILRREVDQTVLKPLRSHGWNALVDQEVDRGSFIEISASKSTVATKIAVLYSSSEIDNAQYLMLAQRVDHIFFNGQPYKLDTFARGVTIPVEPLDTFFPFLVQLNKRVEPDRSPSKMPHKPSGIRRLTSENPLESVTARLRQFTSVRLARKLVERRAAVQGVPLPADIAQTKGTGVAYSMRSALEYLSGDRGGRLNKRILGLYYGVMALAQAEMLAAPNGPRDLDEVEGMTKQGHGLFTLPGQLGGFADLHVGVLATGFLPQWLSFLSYDTSGFPTRKPKAAADLETLPASMVCTLRDLFASMPEIDDLFAEVFGGPHRWIEVAFDSSTNFGSRGPNAKAGSTYGLFIDQSGEIPLAEIANAGWPVTELQLITDVEDGHTVYRGRVDHNGHEVWWNVLPTHSSPFGNQPAMLLPTLGGMQHYRTIAAATLYALSIMVRYMPSAWRRIEGGDEDHYLALVTEALSVWERVLPEQFLASIADEAVHTAQPGSWLS</sequence>
<name>A0A1S7RTJ4_9HYPH</name>
<organism evidence="1 2">
    <name type="scientific">Agrobacterium deltaense Zutra 3/1</name>
    <dbReference type="NCBI Taxonomy" id="1183427"/>
    <lineage>
        <taxon>Bacteria</taxon>
        <taxon>Pseudomonadati</taxon>
        <taxon>Pseudomonadota</taxon>
        <taxon>Alphaproteobacteria</taxon>
        <taxon>Hyphomicrobiales</taxon>
        <taxon>Rhizobiaceae</taxon>
        <taxon>Rhizobium/Agrobacterium group</taxon>
        <taxon>Agrobacterium</taxon>
    </lineage>
</organism>
<proteinExistence type="predicted"/>
<evidence type="ECO:0000313" key="1">
    <source>
        <dbReference type="EMBL" id="CUX57357.1"/>
    </source>
</evidence>
<dbReference type="AlphaFoldDB" id="A0A1S7RTJ4"/>
<dbReference type="InterPro" id="IPR026988">
    <property type="entry name" value="YaaC-like"/>
</dbReference>
<dbReference type="Proteomes" id="UP000191987">
    <property type="component" value="Unassembled WGS sequence"/>
</dbReference>
<accession>A0A1S7RTJ4</accession>
<gene>
    <name evidence="1" type="ORF">AGR7C_Lc220159</name>
</gene>
<reference evidence="1 2" key="1">
    <citation type="submission" date="2016-01" db="EMBL/GenBank/DDBJ databases">
        <authorList>
            <person name="Oliw E.H."/>
        </authorList>
    </citation>
    <scope>NUCLEOTIDE SEQUENCE [LARGE SCALE GENOMIC DNA]</scope>
    <source>
        <strain evidence="1 2">Zutra 3-1</strain>
    </source>
</reference>
<dbReference type="Pfam" id="PF14175">
    <property type="entry name" value="YaaC"/>
    <property type="match status" value="1"/>
</dbReference>
<evidence type="ECO:0000313" key="2">
    <source>
        <dbReference type="Proteomes" id="UP000191987"/>
    </source>
</evidence>